<sequence>VFMGSREASSVLQRQRRANSNRLEEVIPGNLERECIEEKCSYEEAREVFENEEKTVSTAAAAALLLYGDQCDPNPCKNGGICKDGMNSYVCWCPAGYQGKNCEMDFTCAFKNGGCKHFCSHDSAQKVVCSCAAGYKLHEDGKSCEPTVPYPCGRITAPEAKRKLTRSMNTFEHWNITGDDLDDAPDEELDKELDNSTESSTVPPPRITPVIRTGTRVVGGYDSMKGEVPWQVLLVNSDDLAFCGASIINEKWVVTAAHCLKEGFTHNLTAVAGEHDLKSDDHTEQRRKVVKLLPHPTYNATINEYHNDIALLELDQPLTFNSYVTPICLGSREFTNALLMQGVGTVSGWGRLLFRGLQATTLQVLKVPYVDRSTCLKSSSAVMLRNMFCAGFPSGGRDTCEGDSGGPFTNEIEGTWFLTGITSWGEECAKPGKYGIYTRVSKYVKWIKQTTRL</sequence>
<dbReference type="PROSITE" id="PS00010">
    <property type="entry name" value="ASX_HYDROXYL"/>
    <property type="match status" value="1"/>
</dbReference>
<dbReference type="GO" id="GO:0031638">
    <property type="term" value="P:zymogen activation"/>
    <property type="evidence" value="ECO:0007669"/>
    <property type="project" value="TreeGrafter"/>
</dbReference>
<evidence type="ECO:0000256" key="15">
    <source>
        <dbReference type="ARBA" id="ARBA00022837"/>
    </source>
</evidence>
<evidence type="ECO:0000256" key="11">
    <source>
        <dbReference type="ARBA" id="ARBA00022696"/>
    </source>
</evidence>
<dbReference type="Gene3D" id="4.10.740.10">
    <property type="entry name" value="Coagulation Factor IX"/>
    <property type="match status" value="1"/>
</dbReference>
<dbReference type="GO" id="GO:0004252">
    <property type="term" value="F:serine-type endopeptidase activity"/>
    <property type="evidence" value="ECO:0007669"/>
    <property type="project" value="UniProtKB-EC"/>
</dbReference>
<dbReference type="GO" id="GO:0005615">
    <property type="term" value="C:extracellular space"/>
    <property type="evidence" value="ECO:0007669"/>
    <property type="project" value="TreeGrafter"/>
</dbReference>
<evidence type="ECO:0000256" key="22">
    <source>
        <dbReference type="ARBA" id="ARBA00031357"/>
    </source>
</evidence>
<evidence type="ECO:0000256" key="12">
    <source>
        <dbReference type="ARBA" id="ARBA00022723"/>
    </source>
</evidence>
<protein>
    <recommendedName>
        <fullName evidence="5">Coagulation factor IX</fullName>
        <ecNumber evidence="4">3.4.21.22</ecNumber>
    </recommendedName>
    <alternativeName>
        <fullName evidence="22">Christmas factor</fullName>
    </alternativeName>
</protein>
<dbReference type="SUPFAM" id="SSF57196">
    <property type="entry name" value="EGF/Laminin"/>
    <property type="match status" value="1"/>
</dbReference>
<accession>A0A7L2THL7</accession>
<dbReference type="SMART" id="SM00179">
    <property type="entry name" value="EGF_CA"/>
    <property type="match status" value="1"/>
</dbReference>
<dbReference type="Proteomes" id="UP000583496">
    <property type="component" value="Unassembled WGS sequence"/>
</dbReference>
<keyword evidence="7" id="KW-0964">Secreted</keyword>
<evidence type="ECO:0000313" key="30">
    <source>
        <dbReference type="EMBL" id="NXS33359.1"/>
    </source>
</evidence>
<dbReference type="PROSITE" id="PS50998">
    <property type="entry name" value="GLA_2"/>
    <property type="match status" value="1"/>
</dbReference>
<keyword evidence="19 24" id="KW-1015">Disulfide bond</keyword>
<keyword evidence="11" id="KW-0356">Hemostasis</keyword>
<evidence type="ECO:0000256" key="1">
    <source>
        <dbReference type="ARBA" id="ARBA00001368"/>
    </source>
</evidence>
<dbReference type="InterPro" id="IPR018114">
    <property type="entry name" value="TRYPSIN_HIS"/>
</dbReference>
<feature type="compositionally biased region" description="Acidic residues" evidence="26">
    <location>
        <begin position="179"/>
        <end position="191"/>
    </location>
</feature>
<comment type="catalytic activity">
    <reaction evidence="1">
        <text>Selective cleavage of Arg-|-Ile bond in factor X to form factor Xa.</text>
        <dbReference type="EC" id="3.4.21.22"/>
    </reaction>
</comment>
<dbReference type="Gene3D" id="2.10.25.10">
    <property type="entry name" value="Laminin"/>
    <property type="match status" value="2"/>
</dbReference>
<keyword evidence="6" id="KW-0301">Gamma-carboxyglutamic acid</keyword>
<keyword evidence="16" id="KW-0460">Magnesium</keyword>
<keyword evidence="10 25" id="KW-0645">Protease</keyword>
<evidence type="ECO:0000256" key="2">
    <source>
        <dbReference type="ARBA" id="ARBA00002741"/>
    </source>
</evidence>
<dbReference type="PROSITE" id="PS00134">
    <property type="entry name" value="TRYPSIN_HIS"/>
    <property type="match status" value="1"/>
</dbReference>
<dbReference type="OrthoDB" id="8909918at2759"/>
<feature type="active site" description="Charge relay system" evidence="23">
    <location>
        <position position="308"/>
    </location>
</feature>
<dbReference type="InterPro" id="IPR009003">
    <property type="entry name" value="Peptidase_S1_PA"/>
</dbReference>
<evidence type="ECO:0000256" key="20">
    <source>
        <dbReference type="ARBA" id="ARBA00023180"/>
    </source>
</evidence>
<dbReference type="InterPro" id="IPR043504">
    <property type="entry name" value="Peptidase_S1_PA_chymotrypsin"/>
</dbReference>
<dbReference type="PRINTS" id="PR00722">
    <property type="entry name" value="CHYMOTRYPSIN"/>
</dbReference>
<dbReference type="InterPro" id="IPR050442">
    <property type="entry name" value="Peptidase_S1_coag_factors"/>
</dbReference>
<evidence type="ECO:0000256" key="5">
    <source>
        <dbReference type="ARBA" id="ARBA00019454"/>
    </source>
</evidence>
<dbReference type="FunFam" id="4.10.740.10:FF:000001">
    <property type="entry name" value="vitamin K-dependent protein S"/>
    <property type="match status" value="1"/>
</dbReference>
<dbReference type="Pfam" id="PF00089">
    <property type="entry name" value="Trypsin"/>
    <property type="match status" value="1"/>
</dbReference>
<feature type="active site" description="Charge relay system" evidence="23">
    <location>
        <position position="258"/>
    </location>
</feature>
<feature type="region of interest" description="Disordered" evidence="26">
    <location>
        <begin position="176"/>
        <end position="207"/>
    </location>
</feature>
<evidence type="ECO:0000256" key="19">
    <source>
        <dbReference type="ARBA" id="ARBA00023157"/>
    </source>
</evidence>
<dbReference type="InterPro" id="IPR000742">
    <property type="entry name" value="EGF"/>
</dbReference>
<keyword evidence="18" id="KW-0865">Zymogen</keyword>
<dbReference type="PRINTS" id="PR00001">
    <property type="entry name" value="GLABLOOD"/>
</dbReference>
<dbReference type="InterPro" id="IPR001881">
    <property type="entry name" value="EGF-like_Ca-bd_dom"/>
</dbReference>
<evidence type="ECO:0000256" key="9">
    <source>
        <dbReference type="ARBA" id="ARBA00022553"/>
    </source>
</evidence>
<dbReference type="Pfam" id="PF14670">
    <property type="entry name" value="FXa_inhibition"/>
    <property type="match status" value="1"/>
</dbReference>
<evidence type="ECO:0000256" key="16">
    <source>
        <dbReference type="ARBA" id="ARBA00022842"/>
    </source>
</evidence>
<keyword evidence="13 25" id="KW-0378">Hydrolase</keyword>
<feature type="non-terminal residue" evidence="30">
    <location>
        <position position="1"/>
    </location>
</feature>
<organism evidence="30 31">
    <name type="scientific">Pomatostomus ruficeps</name>
    <name type="common">Chestnut-crowned babbler</name>
    <dbReference type="NCBI Taxonomy" id="9176"/>
    <lineage>
        <taxon>Eukaryota</taxon>
        <taxon>Metazoa</taxon>
        <taxon>Chordata</taxon>
        <taxon>Craniata</taxon>
        <taxon>Vertebrata</taxon>
        <taxon>Euteleostomi</taxon>
        <taxon>Archelosauria</taxon>
        <taxon>Archosauria</taxon>
        <taxon>Dinosauria</taxon>
        <taxon>Saurischia</taxon>
        <taxon>Theropoda</taxon>
        <taxon>Coelurosauria</taxon>
        <taxon>Aves</taxon>
        <taxon>Neognathae</taxon>
        <taxon>Neoaves</taxon>
        <taxon>Telluraves</taxon>
        <taxon>Australaves</taxon>
        <taxon>Passeriformes</taxon>
        <taxon>Sylvioidea</taxon>
        <taxon>Timaliidae</taxon>
        <taxon>Pomatostomus</taxon>
    </lineage>
</organism>
<dbReference type="PANTHER" id="PTHR24278">
    <property type="entry name" value="COAGULATION FACTOR"/>
    <property type="match status" value="1"/>
</dbReference>
<feature type="active site" description="Charge relay system" evidence="23">
    <location>
        <position position="404"/>
    </location>
</feature>
<keyword evidence="15" id="KW-0106">Calcium</keyword>
<feature type="domain" description="EGF-like" evidence="27">
    <location>
        <begin position="67"/>
        <end position="103"/>
    </location>
</feature>
<evidence type="ECO:0000256" key="17">
    <source>
        <dbReference type="ARBA" id="ARBA00023084"/>
    </source>
</evidence>
<dbReference type="FunFam" id="2.10.25.10:FF:000162">
    <property type="entry name" value="Coagulation factor X (Predicted)"/>
    <property type="match status" value="1"/>
</dbReference>
<evidence type="ECO:0000259" key="27">
    <source>
        <dbReference type="PROSITE" id="PS50026"/>
    </source>
</evidence>
<dbReference type="Pfam" id="PF00594">
    <property type="entry name" value="Gla"/>
    <property type="match status" value="1"/>
</dbReference>
<evidence type="ECO:0000256" key="3">
    <source>
        <dbReference type="ARBA" id="ARBA00004613"/>
    </source>
</evidence>
<feature type="non-terminal residue" evidence="30">
    <location>
        <position position="453"/>
    </location>
</feature>
<evidence type="ECO:0000256" key="14">
    <source>
        <dbReference type="ARBA" id="ARBA00022825"/>
    </source>
</evidence>
<keyword evidence="9" id="KW-0597">Phosphoprotein</keyword>
<dbReference type="CDD" id="cd00190">
    <property type="entry name" value="Tryp_SPc"/>
    <property type="match status" value="1"/>
</dbReference>
<proteinExistence type="predicted"/>
<dbReference type="PROSITE" id="PS50240">
    <property type="entry name" value="TRYPSIN_DOM"/>
    <property type="match status" value="1"/>
</dbReference>
<comment type="subcellular location">
    <subcellularLocation>
        <location evidence="3">Secreted</location>
    </subcellularLocation>
</comment>
<dbReference type="AlphaFoldDB" id="A0A7L2THL7"/>
<dbReference type="GO" id="GO:0007596">
    <property type="term" value="P:blood coagulation"/>
    <property type="evidence" value="ECO:0007669"/>
    <property type="project" value="UniProtKB-KW"/>
</dbReference>
<evidence type="ECO:0000256" key="21">
    <source>
        <dbReference type="ARBA" id="ARBA00023278"/>
    </source>
</evidence>
<dbReference type="PROSITE" id="PS00022">
    <property type="entry name" value="EGF_1"/>
    <property type="match status" value="1"/>
</dbReference>
<dbReference type="SMART" id="SM00181">
    <property type="entry name" value="EGF"/>
    <property type="match status" value="2"/>
</dbReference>
<dbReference type="SMART" id="SM00069">
    <property type="entry name" value="GLA"/>
    <property type="match status" value="1"/>
</dbReference>
<dbReference type="Gene3D" id="2.40.10.10">
    <property type="entry name" value="Trypsin-like serine proteases"/>
    <property type="match status" value="2"/>
</dbReference>
<reference evidence="30 31" key="1">
    <citation type="submission" date="2019-09" db="EMBL/GenBank/DDBJ databases">
        <title>Bird 10,000 Genomes (B10K) Project - Family phase.</title>
        <authorList>
            <person name="Zhang G."/>
        </authorList>
    </citation>
    <scope>NUCLEOTIDE SEQUENCE [LARGE SCALE GENOMIC DNA]</scope>
    <source>
        <strain evidence="30">B10K-DU-002-71</strain>
        <tissue evidence="30">Muscle</tissue>
    </source>
</reference>
<dbReference type="InterPro" id="IPR035972">
    <property type="entry name" value="GLA-like_dom_SF"/>
</dbReference>
<dbReference type="InterPro" id="IPR033116">
    <property type="entry name" value="TRYPSIN_SER"/>
</dbReference>
<keyword evidence="20" id="KW-0325">Glycoprotein</keyword>
<comment type="function">
    <text evidence="2">Factor IX is a vitamin K-dependent plasma protein that participates in the intrinsic pathway of blood coagulation by converting factor X to its active form in the presence of Ca(2+) ions, phospholipids, and factor VIIIa.</text>
</comment>
<dbReference type="InterPro" id="IPR000152">
    <property type="entry name" value="EGF-type_Asp/Asn_hydroxyl_site"/>
</dbReference>
<keyword evidence="14 25" id="KW-0720">Serine protease</keyword>
<dbReference type="PRINTS" id="PR00010">
    <property type="entry name" value="EGFBLOOD"/>
</dbReference>
<evidence type="ECO:0000313" key="31">
    <source>
        <dbReference type="Proteomes" id="UP000583496"/>
    </source>
</evidence>
<dbReference type="FunFam" id="2.40.10.10:FF:000015">
    <property type="entry name" value="Atrial natriuretic peptide-converting enzyme"/>
    <property type="match status" value="1"/>
</dbReference>
<evidence type="ECO:0000256" key="6">
    <source>
        <dbReference type="ARBA" id="ARBA00022479"/>
    </source>
</evidence>
<evidence type="ECO:0000259" key="28">
    <source>
        <dbReference type="PROSITE" id="PS50240"/>
    </source>
</evidence>
<keyword evidence="8 24" id="KW-0245">EGF-like domain</keyword>
<dbReference type="PROSITE" id="PS50026">
    <property type="entry name" value="EGF_3"/>
    <property type="match status" value="1"/>
</dbReference>
<dbReference type="EC" id="3.4.21.22" evidence="4"/>
<evidence type="ECO:0000256" key="10">
    <source>
        <dbReference type="ARBA" id="ARBA00022670"/>
    </source>
</evidence>
<dbReference type="PANTHER" id="PTHR24278:SF31">
    <property type="entry name" value="COAGULATION FACTOR IX"/>
    <property type="match status" value="1"/>
</dbReference>
<evidence type="ECO:0000256" key="4">
    <source>
        <dbReference type="ARBA" id="ARBA00012066"/>
    </source>
</evidence>
<dbReference type="SMART" id="SM00020">
    <property type="entry name" value="Tryp_SPc"/>
    <property type="match status" value="1"/>
</dbReference>
<feature type="domain" description="Gla" evidence="29">
    <location>
        <begin position="18"/>
        <end position="69"/>
    </location>
</feature>
<evidence type="ECO:0000256" key="26">
    <source>
        <dbReference type="SAM" id="MobiDB-lite"/>
    </source>
</evidence>
<name>A0A7L2THL7_POMRU</name>
<comment type="caution">
    <text evidence="24">Lacks conserved residue(s) required for the propagation of feature annotation.</text>
</comment>
<dbReference type="FunFam" id="2.10.25.10:FF:000259">
    <property type="entry name" value="Coagulation factor VII"/>
    <property type="match status" value="1"/>
</dbReference>
<evidence type="ECO:0000256" key="8">
    <source>
        <dbReference type="ARBA" id="ARBA00022536"/>
    </source>
</evidence>
<gene>
    <name evidence="30" type="primary">F9_0</name>
    <name evidence="30" type="ORF">POSRUF_R12475</name>
</gene>
<evidence type="ECO:0000256" key="23">
    <source>
        <dbReference type="PIRSR" id="PIRSR001143-1"/>
    </source>
</evidence>
<dbReference type="InterPro" id="IPR000294">
    <property type="entry name" value="GLA_domain"/>
</dbReference>
<dbReference type="PIRSF" id="PIRSF001143">
    <property type="entry name" value="Factor_X"/>
    <property type="match status" value="1"/>
</dbReference>
<dbReference type="InterPro" id="IPR017857">
    <property type="entry name" value="Coagulation_fac-like_Gla_dom"/>
</dbReference>
<dbReference type="PROSITE" id="PS00135">
    <property type="entry name" value="TRYPSIN_SER"/>
    <property type="match status" value="1"/>
</dbReference>
<keyword evidence="17" id="KW-0094">Blood coagulation</keyword>
<comment type="caution">
    <text evidence="30">The sequence shown here is derived from an EMBL/GenBank/DDBJ whole genome shotgun (WGS) entry which is preliminary data.</text>
</comment>
<dbReference type="SUPFAM" id="SSF57630">
    <property type="entry name" value="GLA-domain"/>
    <property type="match status" value="1"/>
</dbReference>
<dbReference type="InterPro" id="IPR001314">
    <property type="entry name" value="Peptidase_S1A"/>
</dbReference>
<dbReference type="InterPro" id="IPR012224">
    <property type="entry name" value="Pept_S1A_FX"/>
</dbReference>
<evidence type="ECO:0000259" key="29">
    <source>
        <dbReference type="PROSITE" id="PS50998"/>
    </source>
</evidence>
<dbReference type="GO" id="GO:0005509">
    <property type="term" value="F:calcium ion binding"/>
    <property type="evidence" value="ECO:0007669"/>
    <property type="project" value="InterPro"/>
</dbReference>
<dbReference type="CDD" id="cd00054">
    <property type="entry name" value="EGF_CA"/>
    <property type="match status" value="1"/>
</dbReference>
<dbReference type="PROSITE" id="PS01186">
    <property type="entry name" value="EGF_2"/>
    <property type="match status" value="1"/>
</dbReference>
<keyword evidence="21" id="KW-0379">Hydroxylation</keyword>
<dbReference type="Pfam" id="PF00008">
    <property type="entry name" value="EGF"/>
    <property type="match status" value="1"/>
</dbReference>
<dbReference type="InterPro" id="IPR001254">
    <property type="entry name" value="Trypsin_dom"/>
</dbReference>
<feature type="disulfide bond" evidence="24">
    <location>
        <begin position="93"/>
        <end position="102"/>
    </location>
</feature>
<feature type="domain" description="Peptidase S1" evidence="28">
    <location>
        <begin position="217"/>
        <end position="452"/>
    </location>
</feature>
<dbReference type="SUPFAM" id="SSF50494">
    <property type="entry name" value="Trypsin-like serine proteases"/>
    <property type="match status" value="1"/>
</dbReference>
<evidence type="ECO:0000256" key="25">
    <source>
        <dbReference type="RuleBase" id="RU363034"/>
    </source>
</evidence>
<evidence type="ECO:0000256" key="18">
    <source>
        <dbReference type="ARBA" id="ARBA00023145"/>
    </source>
</evidence>
<keyword evidence="31" id="KW-1185">Reference proteome</keyword>
<evidence type="ECO:0000256" key="7">
    <source>
        <dbReference type="ARBA" id="ARBA00022525"/>
    </source>
</evidence>
<dbReference type="EMBL" id="VYZT01037862">
    <property type="protein sequence ID" value="NXS33359.1"/>
    <property type="molecule type" value="Genomic_DNA"/>
</dbReference>
<evidence type="ECO:0000256" key="24">
    <source>
        <dbReference type="PROSITE-ProRule" id="PRU00076"/>
    </source>
</evidence>
<evidence type="ECO:0000256" key="13">
    <source>
        <dbReference type="ARBA" id="ARBA00022801"/>
    </source>
</evidence>
<keyword evidence="12" id="KW-0479">Metal-binding</keyword>